<protein>
    <submittedName>
        <fullName evidence="4">Transposase IS4 family protein</fullName>
    </submittedName>
</protein>
<dbReference type="AlphaFoldDB" id="C3N1V0"/>
<dbReference type="EMBL" id="CP001401">
    <property type="protein sequence ID" value="ACP54360.1"/>
    <property type="molecule type" value="Genomic_DNA"/>
</dbReference>
<keyword evidence="1" id="KW-1133">Transmembrane helix</keyword>
<dbReference type="HOGENOM" id="CLU_074024_0_0_2"/>
<sequence length="349" mass="40011">MVIPIPSLNTQQIGYKLLSMSNFQGRKGEEVTKTLISASLHKDSVENVSGAYNVSPQTVRNYVEEQGLQVAEKTLEQVKQISLETLKGVKEIELSIDWTTITWYGKPVEGLGSSEKGYSWNYATATTKYEGKILILALIPQVNGMTKDEIVKVLIEQVVAMGFRIKLIALDAGFYTVEVIKFVSQFNYIIGVPVGDVKIYEEFDGEHVTNSKRRSKDEQVKFRLIVYRREKIKRKKMKVVYFARATNLDLPKNKVLELYNKVRNPIETSYRSVKSFLPFTCSTKFIFRMLIFLLAVLVYSLYTILKDNVKMRTFKSLISKIIENISEAEIYLNKSEETLTNTTGLFLRR</sequence>
<evidence type="ECO:0000259" key="2">
    <source>
        <dbReference type="Pfam" id="PF01609"/>
    </source>
</evidence>
<keyword evidence="1" id="KW-0812">Transmembrane</keyword>
<evidence type="ECO:0000259" key="3">
    <source>
        <dbReference type="Pfam" id="PF14210"/>
    </source>
</evidence>
<feature type="domain" description="DUF4322" evidence="3">
    <location>
        <begin position="9"/>
        <end position="65"/>
    </location>
</feature>
<organism evidence="4 5">
    <name type="scientific">Saccharolobus islandicus (strain M.16.27)</name>
    <name type="common">Sulfolobus islandicus</name>
    <dbReference type="NCBI Taxonomy" id="427318"/>
    <lineage>
        <taxon>Archaea</taxon>
        <taxon>Thermoproteota</taxon>
        <taxon>Thermoprotei</taxon>
        <taxon>Sulfolobales</taxon>
        <taxon>Sulfolobaceae</taxon>
        <taxon>Saccharolobus</taxon>
    </lineage>
</organism>
<feature type="domain" description="Transposase IS4-like" evidence="2">
    <location>
        <begin position="94"/>
        <end position="277"/>
    </location>
</feature>
<keyword evidence="1" id="KW-0472">Membrane</keyword>
<evidence type="ECO:0000313" key="4">
    <source>
        <dbReference type="EMBL" id="ACP54360.1"/>
    </source>
</evidence>
<gene>
    <name evidence="4" type="ordered locus">M1627_0341</name>
</gene>
<dbReference type="Pfam" id="PF01609">
    <property type="entry name" value="DDE_Tnp_1"/>
    <property type="match status" value="1"/>
</dbReference>
<evidence type="ECO:0000313" key="5">
    <source>
        <dbReference type="Proteomes" id="UP000002307"/>
    </source>
</evidence>
<accession>C3N1V0</accession>
<dbReference type="KEGG" id="sim:M1627_0341"/>
<dbReference type="NCBIfam" id="NF033541">
    <property type="entry name" value="transpos_ISH3"/>
    <property type="match status" value="1"/>
</dbReference>
<evidence type="ECO:0000256" key="1">
    <source>
        <dbReference type="SAM" id="Phobius"/>
    </source>
</evidence>
<dbReference type="RefSeq" id="WP_012718378.1">
    <property type="nucleotide sequence ID" value="NC_012632.1"/>
</dbReference>
<dbReference type="GeneID" id="7813225"/>
<dbReference type="InterPro" id="IPR002559">
    <property type="entry name" value="Transposase_11"/>
</dbReference>
<dbReference type="PANTHER" id="PTHR33252:SF2">
    <property type="entry name" value="TRANSPOSASE IS4-LIKE DOMAIN-CONTAINING PROTEIN"/>
    <property type="match status" value="1"/>
</dbReference>
<dbReference type="InterPro" id="IPR025471">
    <property type="entry name" value="DUF4322"/>
</dbReference>
<reference evidence="4 5" key="1">
    <citation type="journal article" date="2009" name="Proc. Natl. Acad. Sci. U.S.A.">
        <title>Biogeography of the Sulfolobus islandicus pan-genome.</title>
        <authorList>
            <person name="Reno M.L."/>
            <person name="Held N.L."/>
            <person name="Fields C.J."/>
            <person name="Burke P.V."/>
            <person name="Whitaker R.J."/>
        </authorList>
    </citation>
    <scope>NUCLEOTIDE SEQUENCE [LARGE SCALE GENOMIC DNA]</scope>
    <source>
        <strain evidence="4 5">M.16.27</strain>
    </source>
</reference>
<name>C3N1V0_SACI3</name>
<dbReference type="GO" id="GO:0006313">
    <property type="term" value="P:DNA transposition"/>
    <property type="evidence" value="ECO:0007669"/>
    <property type="project" value="InterPro"/>
</dbReference>
<dbReference type="PANTHER" id="PTHR33252">
    <property type="entry name" value="THIRD ORF IN TRANSPOSON ISC1160"/>
    <property type="match status" value="1"/>
</dbReference>
<dbReference type="GO" id="GO:0004803">
    <property type="term" value="F:transposase activity"/>
    <property type="evidence" value="ECO:0007669"/>
    <property type="project" value="InterPro"/>
</dbReference>
<proteinExistence type="predicted"/>
<dbReference type="Pfam" id="PF14210">
    <property type="entry name" value="DUF4322"/>
    <property type="match status" value="1"/>
</dbReference>
<dbReference type="Proteomes" id="UP000002307">
    <property type="component" value="Chromosome"/>
</dbReference>
<feature type="transmembrane region" description="Helical" evidence="1">
    <location>
        <begin position="285"/>
        <end position="305"/>
    </location>
</feature>
<dbReference type="GO" id="GO:0003677">
    <property type="term" value="F:DNA binding"/>
    <property type="evidence" value="ECO:0007669"/>
    <property type="project" value="InterPro"/>
</dbReference>